<dbReference type="InterPro" id="IPR036291">
    <property type="entry name" value="NAD(P)-bd_dom_sf"/>
</dbReference>
<dbReference type="InterPro" id="IPR020841">
    <property type="entry name" value="PKS_Beta-ketoAc_synthase_dom"/>
</dbReference>
<comment type="caution">
    <text evidence="15">The sequence shown here is derived from an EMBL/GenBank/DDBJ whole genome shotgun (WGS) entry which is preliminary data.</text>
</comment>
<dbReference type="InterPro" id="IPR014031">
    <property type="entry name" value="Ketoacyl_synth_C"/>
</dbReference>
<dbReference type="Pfam" id="PF14765">
    <property type="entry name" value="PS-DH"/>
    <property type="match status" value="1"/>
</dbReference>
<dbReference type="Pfam" id="PF08990">
    <property type="entry name" value="Docking"/>
    <property type="match status" value="1"/>
</dbReference>
<evidence type="ECO:0000313" key="16">
    <source>
        <dbReference type="Proteomes" id="UP000552097"/>
    </source>
</evidence>
<dbReference type="InterPro" id="IPR032821">
    <property type="entry name" value="PKS_assoc"/>
</dbReference>
<dbReference type="InterPro" id="IPR036736">
    <property type="entry name" value="ACP-like_sf"/>
</dbReference>
<evidence type="ECO:0000256" key="6">
    <source>
        <dbReference type="ARBA" id="ARBA00022737"/>
    </source>
</evidence>
<keyword evidence="3" id="KW-0596">Phosphopantetheine</keyword>
<evidence type="ECO:0000256" key="3">
    <source>
        <dbReference type="ARBA" id="ARBA00022450"/>
    </source>
</evidence>
<evidence type="ECO:0000256" key="4">
    <source>
        <dbReference type="ARBA" id="ARBA00022553"/>
    </source>
</evidence>
<dbReference type="PROSITE" id="PS52004">
    <property type="entry name" value="KS3_2"/>
    <property type="match status" value="2"/>
</dbReference>
<dbReference type="Gene3D" id="1.10.1200.10">
    <property type="entry name" value="ACP-like"/>
    <property type="match status" value="2"/>
</dbReference>
<dbReference type="InterPro" id="IPR050091">
    <property type="entry name" value="PKS_NRPS_Biosynth_Enz"/>
</dbReference>
<dbReference type="InterPro" id="IPR049551">
    <property type="entry name" value="PKS_DH_C"/>
</dbReference>
<dbReference type="InterPro" id="IPR015083">
    <property type="entry name" value="NorB/c/GfsB-D-like_docking"/>
</dbReference>
<dbReference type="InterPro" id="IPR016035">
    <property type="entry name" value="Acyl_Trfase/lysoPLipase"/>
</dbReference>
<comment type="cofactor">
    <cofactor evidence="1">
        <name>pantetheine 4'-phosphate</name>
        <dbReference type="ChEBI" id="CHEBI:47942"/>
    </cofactor>
</comment>
<dbReference type="SUPFAM" id="SSF53901">
    <property type="entry name" value="Thiolase-like"/>
    <property type="match status" value="2"/>
</dbReference>
<dbReference type="InterPro" id="IPR055123">
    <property type="entry name" value="SpnB-like_Rossmann"/>
</dbReference>
<accession>A0A7W9HJF1</accession>
<keyword evidence="8" id="KW-0511">Multifunctional enzyme</keyword>
<feature type="domain" description="Carrier" evidence="12">
    <location>
        <begin position="2594"/>
        <end position="2668"/>
    </location>
</feature>
<dbReference type="GO" id="GO:0006633">
    <property type="term" value="P:fatty acid biosynthetic process"/>
    <property type="evidence" value="ECO:0007669"/>
    <property type="project" value="InterPro"/>
</dbReference>
<dbReference type="SUPFAM" id="SSF47336">
    <property type="entry name" value="ACP-like"/>
    <property type="match status" value="1"/>
</dbReference>
<dbReference type="EMBL" id="JACHMO010000001">
    <property type="protein sequence ID" value="MBB5803225.1"/>
    <property type="molecule type" value="Genomic_DNA"/>
</dbReference>
<feature type="region of interest" description="Disordered" evidence="11">
    <location>
        <begin position="466"/>
        <end position="502"/>
    </location>
</feature>
<dbReference type="SUPFAM" id="SSF52151">
    <property type="entry name" value="FabD/lysophospholipase-like"/>
    <property type="match status" value="2"/>
</dbReference>
<evidence type="ECO:0000313" key="15">
    <source>
        <dbReference type="EMBL" id="MBB5803225.1"/>
    </source>
</evidence>
<dbReference type="InterPro" id="IPR057326">
    <property type="entry name" value="KR_dom"/>
</dbReference>
<dbReference type="Pfam" id="PF08659">
    <property type="entry name" value="KR"/>
    <property type="match status" value="1"/>
</dbReference>
<feature type="region of interest" description="C-terminal hotdog fold" evidence="10">
    <location>
        <begin position="1068"/>
        <end position="1199"/>
    </location>
</feature>
<dbReference type="Gene3D" id="3.10.129.110">
    <property type="entry name" value="Polyketide synthase dehydratase"/>
    <property type="match status" value="1"/>
</dbReference>
<dbReference type="InterPro" id="IPR009081">
    <property type="entry name" value="PP-bd_ACP"/>
</dbReference>
<dbReference type="InterPro" id="IPR006162">
    <property type="entry name" value="Ppantetheine_attach_site"/>
</dbReference>
<dbReference type="GO" id="GO:0031177">
    <property type="term" value="F:phosphopantetheine binding"/>
    <property type="evidence" value="ECO:0007669"/>
    <property type="project" value="InterPro"/>
</dbReference>
<dbReference type="InterPro" id="IPR001031">
    <property type="entry name" value="Thioesterase"/>
</dbReference>
<evidence type="ECO:0000256" key="11">
    <source>
        <dbReference type="SAM" id="MobiDB-lite"/>
    </source>
</evidence>
<keyword evidence="16" id="KW-1185">Reference proteome</keyword>
<dbReference type="SUPFAM" id="SSF51735">
    <property type="entry name" value="NAD(P)-binding Rossmann-fold domains"/>
    <property type="match status" value="2"/>
</dbReference>
<dbReference type="SMART" id="SM00822">
    <property type="entry name" value="PKS_KR"/>
    <property type="match status" value="1"/>
</dbReference>
<feature type="domain" description="Ketosynthase family 3 (KS3)" evidence="13">
    <location>
        <begin position="1725"/>
        <end position="2151"/>
    </location>
</feature>
<dbReference type="InterPro" id="IPR013968">
    <property type="entry name" value="PKS_KR"/>
</dbReference>
<organism evidence="15 16">
    <name type="scientific">Saccharothrix ecbatanensis</name>
    <dbReference type="NCBI Taxonomy" id="1105145"/>
    <lineage>
        <taxon>Bacteria</taxon>
        <taxon>Bacillati</taxon>
        <taxon>Actinomycetota</taxon>
        <taxon>Actinomycetes</taxon>
        <taxon>Pseudonocardiales</taxon>
        <taxon>Pseudonocardiaceae</taxon>
        <taxon>Saccharothrix</taxon>
    </lineage>
</organism>
<feature type="region of interest" description="N-terminal hotdog fold" evidence="10">
    <location>
        <begin position="945"/>
        <end position="1057"/>
    </location>
</feature>
<dbReference type="InterPro" id="IPR016036">
    <property type="entry name" value="Malonyl_transacylase_ACP-bd"/>
</dbReference>
<evidence type="ECO:0000259" key="13">
    <source>
        <dbReference type="PROSITE" id="PS52004"/>
    </source>
</evidence>
<dbReference type="InterPro" id="IPR049552">
    <property type="entry name" value="PKS_DH_N"/>
</dbReference>
<reference evidence="15 16" key="1">
    <citation type="submission" date="2020-08" db="EMBL/GenBank/DDBJ databases">
        <title>Sequencing the genomes of 1000 actinobacteria strains.</title>
        <authorList>
            <person name="Klenk H.-P."/>
        </authorList>
    </citation>
    <scope>NUCLEOTIDE SEQUENCE [LARGE SCALE GENOMIC DNA]</scope>
    <source>
        <strain evidence="15 16">DSM 45486</strain>
    </source>
</reference>
<dbReference type="PROSITE" id="PS50075">
    <property type="entry name" value="CARRIER"/>
    <property type="match status" value="2"/>
</dbReference>
<dbReference type="SUPFAM" id="SSF55048">
    <property type="entry name" value="Probable ACP-binding domain of malonyl-CoA ACP transacylase"/>
    <property type="match status" value="2"/>
</dbReference>
<dbReference type="SMART" id="SM00824">
    <property type="entry name" value="PKS_TE"/>
    <property type="match status" value="1"/>
</dbReference>
<sequence>MADERQLREYLKKAIAETRDVRSRLREAQDRFTEPIAIIGIGCRFPGGVASPDDLWRLVLDGGDAITGFPTDRGWDLEALYDPDPDRPGTSYAREGGFLDDVAGFDANFFGISPREAVAMDPQQRLLLETAWHAIENAGIDPTSLRGTRTGVFAGVAGQDYAALAMSAGDTAGHVITGNAGSVLSGRVAYTLGLEGPALTIDTACSSSLVAIHLAAQSLRTGESTLALAGGITIMATPSVFIEFSKQRGLATDGRCKPFSTNADGMSPAEGTGLLLLEKLTDAQHNNHHILAILKGSAINQDGASNGLSAPNGPAQQRVIQAALHNAALPPTEIDLLEAHGTGTRLGDPIEAQALLTTYGQNRNPNQPLWLGSVKSNIGHTQAAAGVAGVIKTVMALRHGTVPPTLHAENPTPEVDWTSGAVQLATRTRPWPQADRPRRAAVSSFGISGTNAHLILEQAPDTATATGTDAASAVGTGTGTGTATSTATSTATGPASGSGSGSGLGLGWGSGVVAWPLDAASEPALARVAALLRDTPGDPAAIAHSLTRTRARLTHRAVILGHHDDRTGFDTALTALAEGRPHPDLVTGTVPAHRGGTVFVFPGQGSQWHGMGAHLYDTNPVFARTAEACDAALHPHTGWSVIDLLRNGPLDRVDRIQPALFTMMIALARVWQAHDIHPDAVIGHSQGEIAAAHIAGALTLDDAAKLSALRAQALLSITGRGAMASISLPAHQLLPLLPPGTHIAAHNSPTTTVAAGDTHAIHQLTNHCRQHNIHHRLIPVDYASHTPHVDTLRDTLLDIHITPHPSHTPFHSTLTTHPTDTTTLTPHYWYDNLRNPVHYHQTLTKLTPHHTHYIETSPHPILTTPTHDTLPHATTIPTLHRNTNRLHHNLAHAHTTGLPITLPTPTTTHTTPLPPYPFQHQHHWLEVKKKTAHSPAQAGQQASDHPLLTARVDLADGGTVYTGLIDRAAQPWLAEHTVSGVPLLPGAALLDLVWHVAEDTGMGSVRELALHAPVPVPEEPARLRVTVAEDVLIHTQGPDDEWVHHATATLDVSTSEPECLAEWPPPGAEAVPVGDLYETLAGGGLEYGPAFRAVRAAWRQGDRTWAEVVLPGEPERFGLHPALLDAALHPLALHTTGDPVMPFAFTGATLHARDATVLRVRLTARGPEALTVEVFDTAGAPVASIDELRLRAVPPIRTARTELFRLDWRPVEAEPASDVGEVADAVVWRRPASVPVDDLGDDLGDAVVTAAVEHVAALQRWMADDSGVPLVIVTTGAVAVDNESVDLVHAPLWGMTRTAQAEHTGRIVLLDLDPAAPSHDVAALVPRVLRLDEPQLAVRGGILLAPRLAPVPVPDPVRLDPDRTVVVTGANGGVAHHVVEHLIAQHGVRHVLLLSRTEPIALAEHVTTLGGTATARACDVTDARQVAEALAAVPTDQPVQAVVHTAAVLDDATLSATTPEQLARVLKPKVHGTLVLESLVGDAALLLYSSASATFGGAGQAGYTTANTFLDAFAHDRRAGGAAVTSVGWGLWDTGTGMAATLGEADLNRVRRGGFLPMSPAQALALHDAAPAAGHAHLVATPLSARVDTVHPLLRDLAAPRRTSRLRSAATTEDVSELVVRLRALAETERQETLLALVRDQANTVLGHPGTHAIDPAQSFRELGFDSLTAVELRNRLHAVTGLRLPATLVFDHPRPDVLARFLGGELLGDAAPVAPAAAVAVSSVEPIAIIGIGCRFPGGVASPDDLWRLVLDGGDAITGFPTDRGWDLEALYDPDPDRPGTSYAREGGFLDDVAGFDASFFGISPREALAMDPQQRLLLETAWHAIEDAGIDPTSLRGTRTGVFAGISNQDYPQLARDLPPEVVGYLGTGNAGSVLSGRVAYTLGLEGPALTIDTACSSSLVAIHLAAQSLRTGESTLALAGGITIMATPSVFIEFSKQRGLATDGRCKPFSTNADGMSPAEGTGLLLLEKLTDAQHNNHHILAILKGSAINQDGASNGLSAPNGPAQQRVIQAALHNAALPPTEIDLLEAHGTGTRLGDPIEAQALLTTYGQNRNPNQPLWLGSVKSNIGHTQAAAGVAGVIKTVMALRHRTVPPTLHADNPTPEVDWTSGTVQLATRTRPWPQTDRPRRAAVSSFGISGTNAHLILEQGPDVPKPAESDLPVPLLLSARTSGGLRNQVRRLRERLEHVSPAALAHTLATGRAHLPHRIGVVAVPGRDIRDDLTAAAESVTRDGVTAFLFTGQGSQRAAGAQLYDRVPTFAKALDEVCAELDRHLDVPTRDLVLRPTDDQLTRTDLVQPALFALQVALAAFLDSEHGVRPKALLGHSIGELSAAHVAGVLDLADAAALVAARGKLMARLPEDGTMVAVTASEQEVLAALAGLEHEVSVAAVNGPLSTVVSGPAALVSEVASRFARTRRLRVGRAFHSPQLDGFLDEFRAVAADLGFRTPHLPLVSNVTGEVVGDEVLTPEYWVRQARQPVRFADGVARLLELGTTRFVELGPDAVLTTLTRDIVPAEHVVRPVLRRDRGDAEALVEALAALWADGADVRWSTLLPDSGALAPGYGFDRTRYWLDGGFTAAPAPVVTEQVEDVGIPELVRRTVAAVLGHAAEAFDPDAAFTDLGIDSLTSLEIRTRLEAATRVRLSATAVFDHPTANALAAHVAGLVDAPQPTGIGSLYWAACSQGRTDEAGDLLRAAARLRPSFTAAAPPAPATPVRLARGGGVPLVCLPSFNAVAGPHEFVRFATASDRDVWALHEPGFLPGQDIPADLAALVAAQTAAVRAVTGGGPCVLVGRSASGLLANTLAAALEAEGDPVVAVVVLDVYPPALTRAHSWVERDLNRAVAAREKDTVLHDDARLIAMGRYFEAFAGWEPALTSAPTLHLRAVEPFAPDLPEDWRSAWELPHDEADVPGDHFTILEDHAGTTAAAVERWLSR</sequence>
<dbReference type="SMART" id="SM01294">
    <property type="entry name" value="PKS_PP_betabranch"/>
    <property type="match status" value="2"/>
</dbReference>
<dbReference type="InterPro" id="IPR014030">
    <property type="entry name" value="Ketoacyl_synth_N"/>
</dbReference>
<dbReference type="SUPFAM" id="SSF53474">
    <property type="entry name" value="alpha/beta-Hydrolases"/>
    <property type="match status" value="1"/>
</dbReference>
<dbReference type="PANTHER" id="PTHR43775">
    <property type="entry name" value="FATTY ACID SYNTHASE"/>
    <property type="match status" value="1"/>
</dbReference>
<evidence type="ECO:0000259" key="14">
    <source>
        <dbReference type="PROSITE" id="PS52019"/>
    </source>
</evidence>
<keyword evidence="4" id="KW-0597">Phosphoprotein</keyword>
<keyword evidence="5 15" id="KW-0808">Transferase</keyword>
<dbReference type="SMART" id="SM00825">
    <property type="entry name" value="PKS_KS"/>
    <property type="match status" value="2"/>
</dbReference>
<dbReference type="Pfam" id="PF21089">
    <property type="entry name" value="PKS_DH_N"/>
    <property type="match status" value="1"/>
</dbReference>
<dbReference type="Gene3D" id="3.40.366.10">
    <property type="entry name" value="Malonyl-Coenzyme A Acyl Carrier Protein, domain 2"/>
    <property type="match status" value="2"/>
</dbReference>
<evidence type="ECO:0000259" key="12">
    <source>
        <dbReference type="PROSITE" id="PS50075"/>
    </source>
</evidence>
<evidence type="ECO:0000256" key="5">
    <source>
        <dbReference type="ARBA" id="ARBA00022679"/>
    </source>
</evidence>
<dbReference type="InterPro" id="IPR016039">
    <property type="entry name" value="Thiolase-like"/>
</dbReference>
<dbReference type="Gene3D" id="3.40.50.1820">
    <property type="entry name" value="alpha/beta hydrolase"/>
    <property type="match status" value="1"/>
</dbReference>
<dbReference type="InterPro" id="IPR020807">
    <property type="entry name" value="PKS_DH"/>
</dbReference>
<name>A0A7W9HJF1_9PSEU</name>
<feature type="compositionally biased region" description="Low complexity" evidence="11">
    <location>
        <begin position="466"/>
        <end position="495"/>
    </location>
</feature>
<dbReference type="PROSITE" id="PS52019">
    <property type="entry name" value="PKS_MFAS_DH"/>
    <property type="match status" value="1"/>
</dbReference>
<dbReference type="SMART" id="SM00826">
    <property type="entry name" value="PKS_DH"/>
    <property type="match status" value="1"/>
</dbReference>
<feature type="domain" description="PKS/mFAS DH" evidence="14">
    <location>
        <begin position="945"/>
        <end position="1199"/>
    </location>
</feature>
<dbReference type="CDD" id="cd08956">
    <property type="entry name" value="KR_3_FAS_SDR_x"/>
    <property type="match status" value="1"/>
</dbReference>
<gene>
    <name evidence="15" type="ORF">F4560_002993</name>
</gene>
<dbReference type="PANTHER" id="PTHR43775:SF51">
    <property type="entry name" value="INACTIVE PHENOLPHTHIOCEROL SYNTHESIS POLYKETIDE SYNTHASE TYPE I PKS1-RELATED"/>
    <property type="match status" value="1"/>
</dbReference>
<dbReference type="InterPro" id="IPR029058">
    <property type="entry name" value="AB_hydrolase_fold"/>
</dbReference>
<dbReference type="InterPro" id="IPR014043">
    <property type="entry name" value="Acyl_transferase_dom"/>
</dbReference>
<dbReference type="Pfam" id="PF22953">
    <property type="entry name" value="SpnB_Rossmann"/>
    <property type="match status" value="1"/>
</dbReference>
<proteinExistence type="predicted"/>
<dbReference type="PROSITE" id="PS00012">
    <property type="entry name" value="PHOSPHOPANTETHEINE"/>
    <property type="match status" value="2"/>
</dbReference>
<dbReference type="InterPro" id="IPR042104">
    <property type="entry name" value="PKS_dehydratase_sf"/>
</dbReference>
<dbReference type="Pfam" id="PF00975">
    <property type="entry name" value="Thioesterase"/>
    <property type="match status" value="1"/>
</dbReference>
<dbReference type="Pfam" id="PF02801">
    <property type="entry name" value="Ketoacyl-synt_C"/>
    <property type="match status" value="2"/>
</dbReference>
<feature type="active site" description="Proton donor; for dehydratase activity" evidence="10">
    <location>
        <position position="1125"/>
    </location>
</feature>
<dbReference type="InterPro" id="IPR018201">
    <property type="entry name" value="Ketoacyl_synth_AS"/>
</dbReference>
<dbReference type="CDD" id="cd00833">
    <property type="entry name" value="PKS"/>
    <property type="match status" value="2"/>
</dbReference>
<dbReference type="Gene3D" id="3.40.50.720">
    <property type="entry name" value="NAD(P)-binding Rossmann-like Domain"/>
    <property type="match status" value="1"/>
</dbReference>
<evidence type="ECO:0000256" key="9">
    <source>
        <dbReference type="ARBA" id="ARBA00023315"/>
    </source>
</evidence>
<dbReference type="SMART" id="SM00823">
    <property type="entry name" value="PKS_PP"/>
    <property type="match status" value="2"/>
</dbReference>
<evidence type="ECO:0000256" key="1">
    <source>
        <dbReference type="ARBA" id="ARBA00001957"/>
    </source>
</evidence>
<dbReference type="Pfam" id="PF00698">
    <property type="entry name" value="Acyl_transf_1"/>
    <property type="match status" value="2"/>
</dbReference>
<dbReference type="PROSITE" id="PS00606">
    <property type="entry name" value="KS3_1"/>
    <property type="match status" value="2"/>
</dbReference>
<dbReference type="InterPro" id="IPR020806">
    <property type="entry name" value="PKS_PP-bd"/>
</dbReference>
<comment type="pathway">
    <text evidence="2">Antibiotic biosynthesis.</text>
</comment>
<evidence type="ECO:0000256" key="2">
    <source>
        <dbReference type="ARBA" id="ARBA00004792"/>
    </source>
</evidence>
<dbReference type="SMART" id="SM00827">
    <property type="entry name" value="PKS_AT"/>
    <property type="match status" value="2"/>
</dbReference>
<dbReference type="Pfam" id="PF16197">
    <property type="entry name" value="KAsynt_C_assoc"/>
    <property type="match status" value="2"/>
</dbReference>
<dbReference type="FunFam" id="1.10.1200.10:FF:000007">
    <property type="entry name" value="Probable polyketide synthase pks17"/>
    <property type="match status" value="1"/>
</dbReference>
<dbReference type="Pfam" id="PF00550">
    <property type="entry name" value="PP-binding"/>
    <property type="match status" value="2"/>
</dbReference>
<evidence type="ECO:0000256" key="10">
    <source>
        <dbReference type="PROSITE-ProRule" id="PRU01363"/>
    </source>
</evidence>
<evidence type="ECO:0000256" key="8">
    <source>
        <dbReference type="ARBA" id="ARBA00023268"/>
    </source>
</evidence>
<dbReference type="Proteomes" id="UP000552097">
    <property type="component" value="Unassembled WGS sequence"/>
</dbReference>
<feature type="active site" description="Proton acceptor; for dehydratase activity" evidence="10">
    <location>
        <position position="976"/>
    </location>
</feature>
<feature type="domain" description="Ketosynthase family 3 (KS3)" evidence="13">
    <location>
        <begin position="33"/>
        <end position="458"/>
    </location>
</feature>
<dbReference type="Gene3D" id="3.30.70.3290">
    <property type="match status" value="2"/>
</dbReference>
<dbReference type="GO" id="GO:0033068">
    <property type="term" value="P:macrolide biosynthetic process"/>
    <property type="evidence" value="ECO:0007669"/>
    <property type="project" value="UniProtKB-ARBA"/>
</dbReference>
<dbReference type="Pfam" id="PF00109">
    <property type="entry name" value="ketoacyl-synt"/>
    <property type="match status" value="2"/>
</dbReference>
<keyword evidence="6" id="KW-0677">Repeat</keyword>
<evidence type="ECO:0000256" key="7">
    <source>
        <dbReference type="ARBA" id="ARBA00023194"/>
    </source>
</evidence>
<keyword evidence="7" id="KW-0045">Antibiotic biosynthesis</keyword>
<protein>
    <submittedName>
        <fullName evidence="15">Acyl transferase domain-containing protein</fullName>
    </submittedName>
</protein>
<dbReference type="Gene3D" id="3.40.47.10">
    <property type="match status" value="2"/>
</dbReference>
<dbReference type="InterPro" id="IPR049900">
    <property type="entry name" value="PKS_mFAS_DH"/>
</dbReference>
<dbReference type="GO" id="GO:0004312">
    <property type="term" value="F:fatty acid synthase activity"/>
    <property type="evidence" value="ECO:0007669"/>
    <property type="project" value="TreeGrafter"/>
</dbReference>
<dbReference type="GO" id="GO:0004315">
    <property type="term" value="F:3-oxoacyl-[acyl-carrier-protein] synthase activity"/>
    <property type="evidence" value="ECO:0007669"/>
    <property type="project" value="InterPro"/>
</dbReference>
<feature type="domain" description="Carrier" evidence="12">
    <location>
        <begin position="1632"/>
        <end position="1707"/>
    </location>
</feature>
<dbReference type="FunFam" id="3.40.47.10:FF:000019">
    <property type="entry name" value="Polyketide synthase type I"/>
    <property type="match status" value="2"/>
</dbReference>
<dbReference type="InterPro" id="IPR001227">
    <property type="entry name" value="Ac_transferase_dom_sf"/>
</dbReference>
<dbReference type="RefSeq" id="WP_184920465.1">
    <property type="nucleotide sequence ID" value="NZ_JACHMO010000001.1"/>
</dbReference>
<keyword evidence="9" id="KW-0012">Acyltransferase</keyword>
<dbReference type="InterPro" id="IPR020802">
    <property type="entry name" value="TesA-like"/>
</dbReference>